<comment type="caution">
    <text evidence="2">The sequence shown here is derived from an EMBL/GenBank/DDBJ whole genome shotgun (WGS) entry which is preliminary data.</text>
</comment>
<protein>
    <recommendedName>
        <fullName evidence="4">AsmA domain-containing protein</fullName>
    </recommendedName>
</protein>
<dbReference type="OrthoDB" id="9771783at2"/>
<dbReference type="AlphaFoldDB" id="A0A2S9JNC7"/>
<evidence type="ECO:0000256" key="1">
    <source>
        <dbReference type="SAM" id="Phobius"/>
    </source>
</evidence>
<keyword evidence="1" id="KW-0812">Transmembrane</keyword>
<evidence type="ECO:0000313" key="2">
    <source>
        <dbReference type="EMBL" id="PRD54675.1"/>
    </source>
</evidence>
<accession>A0A2S9JNC7</accession>
<evidence type="ECO:0008006" key="4">
    <source>
        <dbReference type="Google" id="ProtNLM"/>
    </source>
</evidence>
<organism evidence="2 3">
    <name type="scientific">Sphingobacterium gobiense</name>
    <dbReference type="NCBI Taxonomy" id="1382456"/>
    <lineage>
        <taxon>Bacteria</taxon>
        <taxon>Pseudomonadati</taxon>
        <taxon>Bacteroidota</taxon>
        <taxon>Sphingobacteriia</taxon>
        <taxon>Sphingobacteriales</taxon>
        <taxon>Sphingobacteriaceae</taxon>
        <taxon>Sphingobacterium</taxon>
    </lineage>
</organism>
<dbReference type="EMBL" id="PVBS01000002">
    <property type="protein sequence ID" value="PRD54675.1"/>
    <property type="molecule type" value="Genomic_DNA"/>
</dbReference>
<sequence>MFKALKTSYKILLGIVIVLIIFRLMLPSIVKNYVNKELNDLPGYTGHVEDIDIHLLRGAYAIDGLVLKKRADTSSYPFLQINRTDLSIEWKQIIKGKLVGEVILDKPSIHILAETADLSKEPSKEHWTETLKDLMPLTINRLEVTNGKFTYLDRSSSPPIDLHIDSMRLTALNLANVEDSSSTKLPSTVSLSGTSVGQGH</sequence>
<proteinExistence type="predicted"/>
<dbReference type="InterPro" id="IPR008023">
    <property type="entry name" value="DUF748"/>
</dbReference>
<reference evidence="2 3" key="1">
    <citation type="submission" date="2018-02" db="EMBL/GenBank/DDBJ databases">
        <title>The draft genome of Sphingobacterium gobiense H7.</title>
        <authorList>
            <person name="Li L."/>
            <person name="Liu L."/>
            <person name="Zhang X."/>
            <person name="Wang T."/>
            <person name="Liang L."/>
        </authorList>
    </citation>
    <scope>NUCLEOTIDE SEQUENCE [LARGE SCALE GENOMIC DNA]</scope>
    <source>
        <strain evidence="2 3">ACCC 05757</strain>
    </source>
</reference>
<keyword evidence="1" id="KW-1133">Transmembrane helix</keyword>
<gene>
    <name evidence="2" type="ORF">C5749_14660</name>
</gene>
<dbReference type="Proteomes" id="UP000238642">
    <property type="component" value="Unassembled WGS sequence"/>
</dbReference>
<dbReference type="RefSeq" id="WP_105726886.1">
    <property type="nucleotide sequence ID" value="NZ_PVBS01000002.1"/>
</dbReference>
<name>A0A2S9JNC7_9SPHI</name>
<evidence type="ECO:0000313" key="3">
    <source>
        <dbReference type="Proteomes" id="UP000238642"/>
    </source>
</evidence>
<feature type="transmembrane region" description="Helical" evidence="1">
    <location>
        <begin position="12"/>
        <end position="30"/>
    </location>
</feature>
<keyword evidence="1" id="KW-0472">Membrane</keyword>
<keyword evidence="3" id="KW-1185">Reference proteome</keyword>
<dbReference type="Pfam" id="PF05359">
    <property type="entry name" value="DUF748"/>
    <property type="match status" value="1"/>
</dbReference>